<evidence type="ECO:0000256" key="5">
    <source>
        <dbReference type="PROSITE-ProRule" id="PRU00335"/>
    </source>
</evidence>
<dbReference type="PROSITE" id="PS01081">
    <property type="entry name" value="HTH_TETR_1"/>
    <property type="match status" value="1"/>
</dbReference>
<keyword evidence="8" id="KW-1185">Reference proteome</keyword>
<evidence type="ECO:0000256" key="4">
    <source>
        <dbReference type="ARBA" id="ARBA00023163"/>
    </source>
</evidence>
<dbReference type="Proteomes" id="UP000184327">
    <property type="component" value="Unassembled WGS sequence"/>
</dbReference>
<gene>
    <name evidence="7" type="ORF">SAMN02745117_02480</name>
</gene>
<dbReference type="OrthoDB" id="5816932at2"/>
<dbReference type="Pfam" id="PF08361">
    <property type="entry name" value="TetR_C_2"/>
    <property type="match status" value="1"/>
</dbReference>
<evidence type="ECO:0000256" key="1">
    <source>
        <dbReference type="ARBA" id="ARBA00022491"/>
    </source>
</evidence>
<evidence type="ECO:0000256" key="2">
    <source>
        <dbReference type="ARBA" id="ARBA00023015"/>
    </source>
</evidence>
<dbReference type="Gene3D" id="1.10.357.10">
    <property type="entry name" value="Tetracycline Repressor, domain 2"/>
    <property type="match status" value="1"/>
</dbReference>
<feature type="DNA-binding region" description="H-T-H motif" evidence="5">
    <location>
        <begin position="33"/>
        <end position="52"/>
    </location>
</feature>
<keyword evidence="3 5" id="KW-0238">DNA-binding</keyword>
<evidence type="ECO:0000256" key="3">
    <source>
        <dbReference type="ARBA" id="ARBA00023125"/>
    </source>
</evidence>
<keyword evidence="2" id="KW-0805">Transcription regulation</keyword>
<evidence type="ECO:0000313" key="7">
    <source>
        <dbReference type="EMBL" id="SHF71813.1"/>
    </source>
</evidence>
<dbReference type="InterPro" id="IPR023772">
    <property type="entry name" value="DNA-bd_HTH_TetR-type_CS"/>
</dbReference>
<keyword evidence="4" id="KW-0804">Transcription</keyword>
<reference evidence="7 8" key="1">
    <citation type="submission" date="2016-11" db="EMBL/GenBank/DDBJ databases">
        <authorList>
            <person name="Jaros S."/>
            <person name="Januszkiewicz K."/>
            <person name="Wedrychowicz H."/>
        </authorList>
    </citation>
    <scope>NUCLEOTIDE SEQUENCE [LARGE SCALE GENOMIC DNA]</scope>
    <source>
        <strain evidence="7 8">DSM 16112</strain>
    </source>
</reference>
<dbReference type="EMBL" id="FQUZ01000037">
    <property type="protein sequence ID" value="SHF71813.1"/>
    <property type="molecule type" value="Genomic_DNA"/>
</dbReference>
<dbReference type="GO" id="GO:0003700">
    <property type="term" value="F:DNA-binding transcription factor activity"/>
    <property type="evidence" value="ECO:0007669"/>
    <property type="project" value="TreeGrafter"/>
</dbReference>
<organism evidence="7 8">
    <name type="scientific">Lampropedia hyalina DSM 16112</name>
    <dbReference type="NCBI Taxonomy" id="1122156"/>
    <lineage>
        <taxon>Bacteria</taxon>
        <taxon>Pseudomonadati</taxon>
        <taxon>Pseudomonadota</taxon>
        <taxon>Betaproteobacteria</taxon>
        <taxon>Burkholderiales</taxon>
        <taxon>Comamonadaceae</taxon>
        <taxon>Lampropedia</taxon>
    </lineage>
</organism>
<accession>A0A1M5DXV8</accession>
<evidence type="ECO:0000259" key="6">
    <source>
        <dbReference type="PROSITE" id="PS50977"/>
    </source>
</evidence>
<evidence type="ECO:0000313" key="8">
    <source>
        <dbReference type="Proteomes" id="UP000184327"/>
    </source>
</evidence>
<dbReference type="InterPro" id="IPR050109">
    <property type="entry name" value="HTH-type_TetR-like_transc_reg"/>
</dbReference>
<dbReference type="PANTHER" id="PTHR30055">
    <property type="entry name" value="HTH-TYPE TRANSCRIPTIONAL REGULATOR RUTR"/>
    <property type="match status" value="1"/>
</dbReference>
<dbReference type="GO" id="GO:0000976">
    <property type="term" value="F:transcription cis-regulatory region binding"/>
    <property type="evidence" value="ECO:0007669"/>
    <property type="project" value="TreeGrafter"/>
</dbReference>
<dbReference type="Pfam" id="PF00440">
    <property type="entry name" value="TetR_N"/>
    <property type="match status" value="1"/>
</dbReference>
<feature type="domain" description="HTH tetR-type" evidence="6">
    <location>
        <begin position="10"/>
        <end position="70"/>
    </location>
</feature>
<dbReference type="STRING" id="1122156.SAMN02745117_02480"/>
<dbReference type="InterPro" id="IPR013572">
    <property type="entry name" value="Tscrpt_reg_MAATS_C"/>
</dbReference>
<proteinExistence type="predicted"/>
<dbReference type="RefSeq" id="WP_073356990.1">
    <property type="nucleotide sequence ID" value="NZ_FQUZ01000037.1"/>
</dbReference>
<dbReference type="InterPro" id="IPR036271">
    <property type="entry name" value="Tet_transcr_reg_TetR-rel_C_sf"/>
</dbReference>
<sequence>MARKTKEDAEKTRCQILDAAEMLFQAQGVSRTSLQAIASQAGITRGAIYWHFKDKGDLFNALMDRTIWPMEQACQESGSDEAIASDPNPVASLRQHQLEAMHTIAHNPRVRRMLEIAIYQVELTDDMKVVRDKVFESQENFYERNRRVFALPRIAHHLRPGLTPESAARTMQSMLFGLIDTWMLTPGHFDLEASGRQAIDTILHGIGLGVWAE</sequence>
<dbReference type="SUPFAM" id="SSF48498">
    <property type="entry name" value="Tetracyclin repressor-like, C-terminal domain"/>
    <property type="match status" value="1"/>
</dbReference>
<dbReference type="PROSITE" id="PS50977">
    <property type="entry name" value="HTH_TETR_2"/>
    <property type="match status" value="1"/>
</dbReference>
<dbReference type="PANTHER" id="PTHR30055:SF240">
    <property type="entry name" value="HTH-TYPE TRANSCRIPTIONAL REGULATOR ACRR"/>
    <property type="match status" value="1"/>
</dbReference>
<keyword evidence="1" id="KW-0678">Repressor</keyword>
<name>A0A1M5DXV8_9BURK</name>
<protein>
    <submittedName>
        <fullName evidence="7">Transcriptional regulator, TetR family</fullName>
    </submittedName>
</protein>
<dbReference type="InterPro" id="IPR001647">
    <property type="entry name" value="HTH_TetR"/>
</dbReference>
<dbReference type="PRINTS" id="PR00455">
    <property type="entry name" value="HTHTETR"/>
</dbReference>
<dbReference type="SUPFAM" id="SSF46689">
    <property type="entry name" value="Homeodomain-like"/>
    <property type="match status" value="1"/>
</dbReference>
<dbReference type="InterPro" id="IPR009057">
    <property type="entry name" value="Homeodomain-like_sf"/>
</dbReference>
<dbReference type="AlphaFoldDB" id="A0A1M5DXV8"/>